<protein>
    <recommendedName>
        <fullName evidence="1">Methyltransferase type 11 domain-containing protein</fullName>
    </recommendedName>
</protein>
<dbReference type="CDD" id="cd02440">
    <property type="entry name" value="AdoMet_MTases"/>
    <property type="match status" value="1"/>
</dbReference>
<comment type="caution">
    <text evidence="2">The sequence shown here is derived from an EMBL/GenBank/DDBJ whole genome shotgun (WGS) entry which is preliminary data.</text>
</comment>
<proteinExistence type="predicted"/>
<evidence type="ECO:0000313" key="3">
    <source>
        <dbReference type="Proteomes" id="UP000297647"/>
    </source>
</evidence>
<name>A0A4Y9R1J3_9BACT</name>
<evidence type="ECO:0000259" key="1">
    <source>
        <dbReference type="Pfam" id="PF08241"/>
    </source>
</evidence>
<reference evidence="2 3" key="1">
    <citation type="submission" date="2019-03" db="EMBL/GenBank/DDBJ databases">
        <title>Algoriphagus sp. nov, a new strain isolated from root system soil of mangrove plant Kandelia.</title>
        <authorList>
            <person name="Yin Q."/>
            <person name="Wang K."/>
            <person name="Song Z."/>
        </authorList>
    </citation>
    <scope>NUCLEOTIDE SEQUENCE [LARGE SCALE GENOMIC DNA]</scope>
    <source>
        <strain evidence="2 3">XY-J91</strain>
    </source>
</reference>
<dbReference type="SUPFAM" id="SSF53335">
    <property type="entry name" value="S-adenosyl-L-methionine-dependent methyltransferases"/>
    <property type="match status" value="1"/>
</dbReference>
<dbReference type="InterPro" id="IPR013216">
    <property type="entry name" value="Methyltransf_11"/>
</dbReference>
<dbReference type="OrthoDB" id="9791837at2"/>
<gene>
    <name evidence="2" type="ORF">E4S40_00640</name>
</gene>
<dbReference type="Pfam" id="PF08241">
    <property type="entry name" value="Methyltransf_11"/>
    <property type="match status" value="1"/>
</dbReference>
<sequence length="254" mass="29126">MNLTERDILVDLYQKNSKHSGYQILPKALKSFIHQDVKQFISRFEQERLDWVTSQISFSGKRVVDIGGNTGFFTFEAMDLGAEEVIYIEGNANHAQFVSKAKELLGLNIQVKNKYFDFQTDLENDHVDVVLLFNVIHHLGDDFGDQSFSKEEALEKMKEAINYFSDKTNLMVLQMGFCWKGDRNELLFKDGTKSEMIDFVKSAVDGNWVIQSIGVPEEIGGLTEYKELSTENIQRNDSLGEFRNRPIFILKSKG</sequence>
<dbReference type="AlphaFoldDB" id="A0A4Y9R1J3"/>
<dbReference type="Proteomes" id="UP000297647">
    <property type="component" value="Unassembled WGS sequence"/>
</dbReference>
<dbReference type="GO" id="GO:0008757">
    <property type="term" value="F:S-adenosylmethionine-dependent methyltransferase activity"/>
    <property type="evidence" value="ECO:0007669"/>
    <property type="project" value="InterPro"/>
</dbReference>
<dbReference type="Gene3D" id="3.40.50.150">
    <property type="entry name" value="Vaccinia Virus protein VP39"/>
    <property type="match status" value="1"/>
</dbReference>
<feature type="domain" description="Methyltransferase type 11" evidence="1">
    <location>
        <begin position="64"/>
        <end position="141"/>
    </location>
</feature>
<dbReference type="RefSeq" id="WP_135069340.1">
    <property type="nucleotide sequence ID" value="NZ_SPSB01000001.1"/>
</dbReference>
<organism evidence="2 3">
    <name type="scientific">Algoriphagus kandeliae</name>
    <dbReference type="NCBI Taxonomy" id="2562278"/>
    <lineage>
        <taxon>Bacteria</taxon>
        <taxon>Pseudomonadati</taxon>
        <taxon>Bacteroidota</taxon>
        <taxon>Cytophagia</taxon>
        <taxon>Cytophagales</taxon>
        <taxon>Cyclobacteriaceae</taxon>
        <taxon>Algoriphagus</taxon>
    </lineage>
</organism>
<dbReference type="EMBL" id="SPSB01000001">
    <property type="protein sequence ID" value="TFV97196.1"/>
    <property type="molecule type" value="Genomic_DNA"/>
</dbReference>
<dbReference type="InterPro" id="IPR029063">
    <property type="entry name" value="SAM-dependent_MTases_sf"/>
</dbReference>
<evidence type="ECO:0000313" key="2">
    <source>
        <dbReference type="EMBL" id="TFV97196.1"/>
    </source>
</evidence>
<keyword evidence="3" id="KW-1185">Reference proteome</keyword>
<accession>A0A4Y9R1J3</accession>